<keyword evidence="4" id="KW-1185">Reference proteome</keyword>
<dbReference type="Gene3D" id="3.40.30.10">
    <property type="entry name" value="Glutaredoxin"/>
    <property type="match status" value="1"/>
</dbReference>
<dbReference type="InterPro" id="IPR013766">
    <property type="entry name" value="Thioredoxin_domain"/>
</dbReference>
<feature type="domain" description="Thioredoxin" evidence="2">
    <location>
        <begin position="6"/>
        <end position="163"/>
    </location>
</feature>
<sequence length="167" mass="18522">MKTLLLMLGSLLMVTGARSAPGHAGWLDVEEQVAAIAAGPQVTVVHFWAPWCPNSRAELAKDGWSTFVASNLDVKFVFVTMWSAEDGKKLLADSGVVDRGNLTVVSHPQASRKAGERAEVFMDLPVTWLPTTWVMRDGKLCYAFNYGEVRWPMLQQAVRDAAETWER</sequence>
<protein>
    <recommendedName>
        <fullName evidence="2">Thioredoxin domain-containing protein</fullName>
    </recommendedName>
</protein>
<name>A0A8F9TUQ6_9BACT</name>
<gene>
    <name evidence="3" type="ORF">K0B96_15265</name>
</gene>
<dbReference type="EMBL" id="CP080507">
    <property type="protein sequence ID" value="QYM78643.1"/>
    <property type="molecule type" value="Genomic_DNA"/>
</dbReference>
<dbReference type="InterPro" id="IPR036249">
    <property type="entry name" value="Thioredoxin-like_sf"/>
</dbReference>
<keyword evidence="1" id="KW-0732">Signal</keyword>
<proteinExistence type="predicted"/>
<feature type="chain" id="PRO_5034760268" description="Thioredoxin domain-containing protein" evidence="1">
    <location>
        <begin position="20"/>
        <end position="167"/>
    </location>
</feature>
<evidence type="ECO:0000256" key="1">
    <source>
        <dbReference type="SAM" id="SignalP"/>
    </source>
</evidence>
<evidence type="ECO:0000313" key="3">
    <source>
        <dbReference type="EMBL" id="QYM78643.1"/>
    </source>
</evidence>
<evidence type="ECO:0000313" key="4">
    <source>
        <dbReference type="Proteomes" id="UP000825051"/>
    </source>
</evidence>
<dbReference type="SUPFAM" id="SSF52833">
    <property type="entry name" value="Thioredoxin-like"/>
    <property type="match status" value="1"/>
</dbReference>
<organism evidence="3 4">
    <name type="scientific">Horticoccus luteus</name>
    <dbReference type="NCBI Taxonomy" id="2862869"/>
    <lineage>
        <taxon>Bacteria</taxon>
        <taxon>Pseudomonadati</taxon>
        <taxon>Verrucomicrobiota</taxon>
        <taxon>Opitutia</taxon>
        <taxon>Opitutales</taxon>
        <taxon>Opitutaceae</taxon>
        <taxon>Horticoccus</taxon>
    </lineage>
</organism>
<accession>A0A8F9TUQ6</accession>
<reference evidence="3" key="1">
    <citation type="submission" date="2021-08" db="EMBL/GenBank/DDBJ databases">
        <title>Genome of a novel bacterium of the phylum Verrucomicrobia, Oleiharenicola sp. KSB-15.</title>
        <authorList>
            <person name="Chung J.-H."/>
            <person name="Ahn J.-H."/>
            <person name="Yoon Y."/>
            <person name="Kim D.-Y."/>
            <person name="An S.-H."/>
            <person name="Park I."/>
            <person name="Yeon J."/>
        </authorList>
    </citation>
    <scope>NUCLEOTIDE SEQUENCE</scope>
    <source>
        <strain evidence="3">KSB-15</strain>
    </source>
</reference>
<dbReference type="KEGG" id="ole:K0B96_15265"/>
<evidence type="ECO:0000259" key="2">
    <source>
        <dbReference type="PROSITE" id="PS51352"/>
    </source>
</evidence>
<dbReference type="AlphaFoldDB" id="A0A8F9TUQ6"/>
<dbReference type="RefSeq" id="WP_220161747.1">
    <property type="nucleotide sequence ID" value="NZ_CP080507.1"/>
</dbReference>
<feature type="signal peptide" evidence="1">
    <location>
        <begin position="1"/>
        <end position="19"/>
    </location>
</feature>
<dbReference type="PROSITE" id="PS51352">
    <property type="entry name" value="THIOREDOXIN_2"/>
    <property type="match status" value="1"/>
</dbReference>
<dbReference type="Proteomes" id="UP000825051">
    <property type="component" value="Chromosome"/>
</dbReference>